<name>E6W7C3_DESIS</name>
<dbReference type="EMBL" id="CP002432">
    <property type="protein sequence ID" value="ADU66290.1"/>
    <property type="molecule type" value="Genomic_DNA"/>
</dbReference>
<keyword evidence="2" id="KW-1185">Reference proteome</keyword>
<protein>
    <submittedName>
        <fullName evidence="1">Uncharacterized protein</fullName>
    </submittedName>
</protein>
<dbReference type="HOGENOM" id="CLU_2804326_0_0_0"/>
<dbReference type="AlphaFoldDB" id="E6W7C3"/>
<sequence length="70" mass="8207">MKAEPDFCPFCGTQGELNEIESSMLEVDSDYWLIYHWVCNFCGEQFDKVELSDYQEIEEVSALEDFQDIP</sequence>
<dbReference type="KEGG" id="din:Selin_1558"/>
<dbReference type="OrthoDB" id="9806794at2"/>
<dbReference type="InParanoid" id="E6W7C3"/>
<organism evidence="1 2">
    <name type="scientific">Desulfurispirillum indicum (strain ATCC BAA-1389 / DSM 22839 / S5)</name>
    <dbReference type="NCBI Taxonomy" id="653733"/>
    <lineage>
        <taxon>Bacteria</taxon>
        <taxon>Pseudomonadati</taxon>
        <taxon>Chrysiogenota</taxon>
        <taxon>Chrysiogenia</taxon>
        <taxon>Chrysiogenales</taxon>
        <taxon>Chrysiogenaceae</taxon>
        <taxon>Desulfurispirillum</taxon>
    </lineage>
</organism>
<evidence type="ECO:0000313" key="2">
    <source>
        <dbReference type="Proteomes" id="UP000002572"/>
    </source>
</evidence>
<evidence type="ECO:0000313" key="1">
    <source>
        <dbReference type="EMBL" id="ADU66290.1"/>
    </source>
</evidence>
<proteinExistence type="predicted"/>
<gene>
    <name evidence="1" type="ordered locus">Selin_1558</name>
</gene>
<reference evidence="1 2" key="1">
    <citation type="submission" date="2010-12" db="EMBL/GenBank/DDBJ databases">
        <title>Complete sequence of Desulfurispirillum indicum S5.</title>
        <authorList>
            <consortium name="US DOE Joint Genome Institute"/>
            <person name="Lucas S."/>
            <person name="Copeland A."/>
            <person name="Lapidus A."/>
            <person name="Cheng J.-F."/>
            <person name="Goodwin L."/>
            <person name="Pitluck S."/>
            <person name="Chertkov O."/>
            <person name="Held B."/>
            <person name="Detter J.C."/>
            <person name="Han C."/>
            <person name="Tapia R."/>
            <person name="Land M."/>
            <person name="Hauser L."/>
            <person name="Kyrpides N."/>
            <person name="Ivanova N."/>
            <person name="Mikhailova N."/>
            <person name="Haggblom M."/>
            <person name="Rauschenbach I."/>
            <person name="Bini E."/>
            <person name="Woyke T."/>
        </authorList>
    </citation>
    <scope>NUCLEOTIDE SEQUENCE [LARGE SCALE GENOMIC DNA]</scope>
    <source>
        <strain evidence="2">ATCC BAA-1389 / DSM 22839 / S5</strain>
    </source>
</reference>
<dbReference type="RefSeq" id="WP_013506171.1">
    <property type="nucleotide sequence ID" value="NC_014836.1"/>
</dbReference>
<dbReference type="Proteomes" id="UP000002572">
    <property type="component" value="Chromosome"/>
</dbReference>
<accession>E6W7C3</accession>